<dbReference type="PANTHER" id="PTHR42730:SF1">
    <property type="entry name" value="2-OXOGLUTARATE SYNTHASE SUBUNIT KORC"/>
    <property type="match status" value="1"/>
</dbReference>
<dbReference type="Gene3D" id="3.40.920.10">
    <property type="entry name" value="Pyruvate-ferredoxin oxidoreductase, PFOR, domain III"/>
    <property type="match status" value="1"/>
</dbReference>
<gene>
    <name evidence="3" type="primary">porC_2</name>
    <name evidence="3" type="ORF">ERS852551_01854</name>
</gene>
<evidence type="ECO:0000259" key="2">
    <source>
        <dbReference type="Pfam" id="PF01558"/>
    </source>
</evidence>
<dbReference type="GO" id="GO:0019164">
    <property type="term" value="F:pyruvate synthase activity"/>
    <property type="evidence" value="ECO:0007669"/>
    <property type="project" value="UniProtKB-EC"/>
</dbReference>
<dbReference type="InterPro" id="IPR002869">
    <property type="entry name" value="Pyrv_flavodox_OxRed_cen"/>
</dbReference>
<organism evidence="3 4">
    <name type="scientific">Anaerotruncus colihominis</name>
    <dbReference type="NCBI Taxonomy" id="169435"/>
    <lineage>
        <taxon>Bacteria</taxon>
        <taxon>Bacillati</taxon>
        <taxon>Bacillota</taxon>
        <taxon>Clostridia</taxon>
        <taxon>Eubacteriales</taxon>
        <taxon>Oscillospiraceae</taxon>
        <taxon>Anaerotruncus</taxon>
    </lineage>
</organism>
<dbReference type="AlphaFoldDB" id="A0A174QRY3"/>
<keyword evidence="3" id="KW-0670">Pyruvate</keyword>
<dbReference type="Pfam" id="PF01558">
    <property type="entry name" value="POR"/>
    <property type="match status" value="1"/>
</dbReference>
<dbReference type="EMBL" id="CZBE01000011">
    <property type="protein sequence ID" value="CUP75954.1"/>
    <property type="molecule type" value="Genomic_DNA"/>
</dbReference>
<evidence type="ECO:0000313" key="4">
    <source>
        <dbReference type="Proteomes" id="UP000095765"/>
    </source>
</evidence>
<reference evidence="3 4" key="1">
    <citation type="submission" date="2015-09" db="EMBL/GenBank/DDBJ databases">
        <authorList>
            <consortium name="Pathogen Informatics"/>
        </authorList>
    </citation>
    <scope>NUCLEOTIDE SEQUENCE [LARGE SCALE GENOMIC DNA]</scope>
    <source>
        <strain evidence="3 4">2789STDY5834939</strain>
    </source>
</reference>
<dbReference type="Proteomes" id="UP000095765">
    <property type="component" value="Unassembled WGS sequence"/>
</dbReference>
<feature type="domain" description="Pyruvate/ketoisovalerate oxidoreductase catalytic" evidence="2">
    <location>
        <begin position="10"/>
        <end position="173"/>
    </location>
</feature>
<proteinExistence type="predicted"/>
<protein>
    <submittedName>
        <fullName evidence="3">Pyruvate synthase subunit porC</fullName>
        <ecNumber evidence="3">1.2.7.1</ecNumber>
    </submittedName>
</protein>
<sequence length="175" mass="18618">MLSVLLAGFGGQGVLFAGKIMAYAGLIEEKYVSWLPSYGPEMRGGTANCSVCLSDEPIGSPLVLNPDVLIAMNLPSYDRFIDQVAPGGIAVIDSSLIAKRSDRTDIRCFYVPAAEKADTEGLSGLSNNILLGKALQEAHFASLEAVEQAVAKCVPPKKQHLLEPNIRAIKLGMSL</sequence>
<dbReference type="InterPro" id="IPR052554">
    <property type="entry name" value="2-oxoglutarate_synth_KorC"/>
</dbReference>
<accession>A0A174QRY3</accession>
<dbReference type="RefSeq" id="WP_055245102.1">
    <property type="nucleotide sequence ID" value="NZ_CABIWA010000013.1"/>
</dbReference>
<evidence type="ECO:0000256" key="1">
    <source>
        <dbReference type="ARBA" id="ARBA00023002"/>
    </source>
</evidence>
<dbReference type="PANTHER" id="PTHR42730">
    <property type="entry name" value="2-OXOGLUTARATE SYNTHASE SUBUNIT KORC"/>
    <property type="match status" value="1"/>
</dbReference>
<dbReference type="EC" id="1.2.7.1" evidence="3"/>
<dbReference type="SUPFAM" id="SSF53323">
    <property type="entry name" value="Pyruvate-ferredoxin oxidoreductase, PFOR, domain III"/>
    <property type="match status" value="1"/>
</dbReference>
<evidence type="ECO:0000313" key="3">
    <source>
        <dbReference type="EMBL" id="CUP75954.1"/>
    </source>
</evidence>
<keyword evidence="1 3" id="KW-0560">Oxidoreductase</keyword>
<name>A0A174QRY3_9FIRM</name>
<dbReference type="InterPro" id="IPR019752">
    <property type="entry name" value="Pyrv/ketoisovalerate_OxRed_cat"/>
</dbReference>
<dbReference type="OrthoDB" id="9789125at2"/>